<proteinExistence type="predicted"/>
<protein>
    <submittedName>
        <fullName evidence="1">Uncharacterized protein</fullName>
    </submittedName>
</protein>
<reference evidence="1" key="1">
    <citation type="submission" date="2019-08" db="EMBL/GenBank/DDBJ databases">
        <authorList>
            <person name="Kucharzyk K."/>
            <person name="Murdoch R.W."/>
            <person name="Higgins S."/>
            <person name="Loffler F."/>
        </authorList>
    </citation>
    <scope>NUCLEOTIDE SEQUENCE</scope>
</reference>
<dbReference type="AlphaFoldDB" id="A0A645GM57"/>
<dbReference type="PANTHER" id="PTHR30469:SF33">
    <property type="entry name" value="SLR1207 PROTEIN"/>
    <property type="match status" value="1"/>
</dbReference>
<dbReference type="Gene3D" id="2.40.50.100">
    <property type="match status" value="1"/>
</dbReference>
<gene>
    <name evidence="1" type="ORF">SDC9_172431</name>
</gene>
<dbReference type="EMBL" id="VSSQ01074055">
    <property type="protein sequence ID" value="MPN25024.1"/>
    <property type="molecule type" value="Genomic_DNA"/>
</dbReference>
<dbReference type="GO" id="GO:1990281">
    <property type="term" value="C:efflux pump complex"/>
    <property type="evidence" value="ECO:0007669"/>
    <property type="project" value="TreeGrafter"/>
</dbReference>
<sequence>MAVKKKWQWLLVILVLAAAAAGSYKFLYKGNTAVAAAPAGAVRTSSVIRGSISSMVTGSGSVATSREQSLAAPGASTLLEVHVEDGQKVAKGDLLFVLDCPEVESSQQALSQYQYQLEEYYAAREELQRQADKDYLITSVGAKAGEKLTKNSSLLSLLDISSMTLQVPAEDGAAWGAGQITAGLILYGVTDVPKMAPLILMLHLDVGNGGLAFGAPVD</sequence>
<dbReference type="PANTHER" id="PTHR30469">
    <property type="entry name" value="MULTIDRUG RESISTANCE PROTEIN MDTA"/>
    <property type="match status" value="1"/>
</dbReference>
<accession>A0A645GM57</accession>
<dbReference type="GO" id="GO:0015562">
    <property type="term" value="F:efflux transmembrane transporter activity"/>
    <property type="evidence" value="ECO:0007669"/>
    <property type="project" value="TreeGrafter"/>
</dbReference>
<organism evidence="1">
    <name type="scientific">bioreactor metagenome</name>
    <dbReference type="NCBI Taxonomy" id="1076179"/>
    <lineage>
        <taxon>unclassified sequences</taxon>
        <taxon>metagenomes</taxon>
        <taxon>ecological metagenomes</taxon>
    </lineage>
</organism>
<comment type="caution">
    <text evidence="1">The sequence shown here is derived from an EMBL/GenBank/DDBJ whole genome shotgun (WGS) entry which is preliminary data.</text>
</comment>
<name>A0A645GM57_9ZZZZ</name>
<evidence type="ECO:0000313" key="1">
    <source>
        <dbReference type="EMBL" id="MPN25024.1"/>
    </source>
</evidence>